<keyword evidence="9" id="KW-0540">Nuclease</keyword>
<dbReference type="OrthoDB" id="9784823at2"/>
<keyword evidence="9" id="KW-0378">Hydrolase</keyword>
<dbReference type="InterPro" id="IPR003356">
    <property type="entry name" value="DNA_methylase_A-5"/>
</dbReference>
<dbReference type="Gene3D" id="3.40.50.150">
    <property type="entry name" value="Vaccinia Virus protein VP39"/>
    <property type="match status" value="1"/>
</dbReference>
<dbReference type="InterPro" id="IPR051537">
    <property type="entry name" value="DNA_Adenine_Mtase"/>
</dbReference>
<evidence type="ECO:0000313" key="9">
    <source>
        <dbReference type="EMBL" id="PJG84825.1"/>
    </source>
</evidence>
<keyword evidence="3" id="KW-0489">Methyltransferase</keyword>
<dbReference type="PANTHER" id="PTHR42933:SF1">
    <property type="entry name" value="SITE-SPECIFIC DNA-METHYLTRANSFERASE (ADENINE-SPECIFIC)"/>
    <property type="match status" value="1"/>
</dbReference>
<dbReference type="PANTHER" id="PTHR42933">
    <property type="entry name" value="SLR6095 PROTEIN"/>
    <property type="match status" value="1"/>
</dbReference>
<comment type="similarity">
    <text evidence="1">Belongs to the N(4)/N(6)-methyltransferase family.</text>
</comment>
<gene>
    <name evidence="9" type="ORF">CVP05_09825</name>
</gene>
<dbReference type="Proteomes" id="UP000229329">
    <property type="component" value="Unassembled WGS sequence"/>
</dbReference>
<evidence type="ECO:0000256" key="2">
    <source>
        <dbReference type="ARBA" id="ARBA00011900"/>
    </source>
</evidence>
<dbReference type="Pfam" id="PF02384">
    <property type="entry name" value="N6_Mtase"/>
    <property type="match status" value="1"/>
</dbReference>
<evidence type="ECO:0000256" key="1">
    <source>
        <dbReference type="ARBA" id="ARBA00006594"/>
    </source>
</evidence>
<evidence type="ECO:0000256" key="3">
    <source>
        <dbReference type="ARBA" id="ARBA00022603"/>
    </source>
</evidence>
<keyword evidence="6" id="KW-0680">Restriction system</keyword>
<dbReference type="PRINTS" id="PR00507">
    <property type="entry name" value="N12N6MTFRASE"/>
</dbReference>
<dbReference type="AlphaFoldDB" id="A0A2M8S116"/>
<proteinExistence type="inferred from homology"/>
<evidence type="ECO:0000256" key="4">
    <source>
        <dbReference type="ARBA" id="ARBA00022679"/>
    </source>
</evidence>
<reference evidence="9 10" key="1">
    <citation type="submission" date="2017-11" db="EMBL/GenBank/DDBJ databases">
        <title>Reclassification of Bisgaard taxon 7 as Conservatibacter flavescens gen. nov., sp. nov.</title>
        <authorList>
            <person name="Christensen H."/>
        </authorList>
    </citation>
    <scope>NUCLEOTIDE SEQUENCE [LARGE SCALE GENOMIC DNA]</scope>
    <source>
        <strain evidence="9 10">7_4</strain>
    </source>
</reference>
<evidence type="ECO:0000256" key="6">
    <source>
        <dbReference type="ARBA" id="ARBA00022747"/>
    </source>
</evidence>
<dbReference type="EC" id="2.1.1.72" evidence="2"/>
<comment type="catalytic activity">
    <reaction evidence="7">
        <text>a 2'-deoxyadenosine in DNA + S-adenosyl-L-methionine = an N(6)-methyl-2'-deoxyadenosine in DNA + S-adenosyl-L-homocysteine + H(+)</text>
        <dbReference type="Rhea" id="RHEA:15197"/>
        <dbReference type="Rhea" id="RHEA-COMP:12418"/>
        <dbReference type="Rhea" id="RHEA-COMP:12419"/>
        <dbReference type="ChEBI" id="CHEBI:15378"/>
        <dbReference type="ChEBI" id="CHEBI:57856"/>
        <dbReference type="ChEBI" id="CHEBI:59789"/>
        <dbReference type="ChEBI" id="CHEBI:90615"/>
        <dbReference type="ChEBI" id="CHEBI:90616"/>
        <dbReference type="EC" id="2.1.1.72"/>
    </reaction>
</comment>
<dbReference type="EMBL" id="PHHA01000021">
    <property type="protein sequence ID" value="PJG84825.1"/>
    <property type="molecule type" value="Genomic_DNA"/>
</dbReference>
<dbReference type="SUPFAM" id="SSF53335">
    <property type="entry name" value="S-adenosyl-L-methionine-dependent methyltransferases"/>
    <property type="match status" value="1"/>
</dbReference>
<organism evidence="9 10">
    <name type="scientific">Conservatibacter flavescens</name>
    <dbReference type="NCBI Taxonomy" id="28161"/>
    <lineage>
        <taxon>Bacteria</taxon>
        <taxon>Pseudomonadati</taxon>
        <taxon>Pseudomonadota</taxon>
        <taxon>Gammaproteobacteria</taxon>
        <taxon>Pasteurellales</taxon>
        <taxon>Pasteurellaceae</taxon>
        <taxon>Conservatibacter</taxon>
    </lineage>
</organism>
<accession>A0A2M8S116</accession>
<feature type="domain" description="DNA methylase adenine-specific" evidence="8">
    <location>
        <begin position="100"/>
        <end position="214"/>
    </location>
</feature>
<keyword evidence="5" id="KW-0949">S-adenosyl-L-methionine</keyword>
<dbReference type="GO" id="GO:0009007">
    <property type="term" value="F:site-specific DNA-methyltransferase (adenine-specific) activity"/>
    <property type="evidence" value="ECO:0007669"/>
    <property type="project" value="UniProtKB-EC"/>
</dbReference>
<dbReference type="GO" id="GO:0008170">
    <property type="term" value="F:N-methyltransferase activity"/>
    <property type="evidence" value="ECO:0007669"/>
    <property type="project" value="InterPro"/>
</dbReference>
<dbReference type="GO" id="GO:0009307">
    <property type="term" value="P:DNA restriction-modification system"/>
    <property type="evidence" value="ECO:0007669"/>
    <property type="project" value="UniProtKB-KW"/>
</dbReference>
<dbReference type="GO" id="GO:0032259">
    <property type="term" value="P:methylation"/>
    <property type="evidence" value="ECO:0007669"/>
    <property type="project" value="UniProtKB-KW"/>
</dbReference>
<keyword evidence="10" id="KW-1185">Reference proteome</keyword>
<dbReference type="GO" id="GO:0004519">
    <property type="term" value="F:endonuclease activity"/>
    <property type="evidence" value="ECO:0007669"/>
    <property type="project" value="UniProtKB-KW"/>
</dbReference>
<comment type="caution">
    <text evidence="9">The sequence shown here is derived from an EMBL/GenBank/DDBJ whole genome shotgun (WGS) entry which is preliminary data.</text>
</comment>
<evidence type="ECO:0000313" key="10">
    <source>
        <dbReference type="Proteomes" id="UP000229329"/>
    </source>
</evidence>
<evidence type="ECO:0000256" key="7">
    <source>
        <dbReference type="ARBA" id="ARBA00047942"/>
    </source>
</evidence>
<keyword evidence="9" id="KW-0255">Endonuclease</keyword>
<sequence length="224" mass="25905">MTEHETAFIKQFERIAPHYRRSEVFYDFITIFALEMYLGLYRDQADSRLMERYWHAIRRYDTKERQALCQLFACFVGAMEKKSYDFLGTVFMVLNLGDDYKGQYFTPDHVAQLMASTQIRDCDTIIQQTGFITINEPTCGSGVMLVACANALRAKGLNPQQQMWVQAQDIDFTAAMMCYLQLNLLGIPGEIIIGDALTEDTIYHLYTFGHILGNWDKRLAYHTP</sequence>
<keyword evidence="4" id="KW-0808">Transferase</keyword>
<protein>
    <recommendedName>
        <fullName evidence="2">site-specific DNA-methyltransferase (adenine-specific)</fullName>
        <ecNumber evidence="2">2.1.1.72</ecNumber>
    </recommendedName>
</protein>
<dbReference type="RefSeq" id="WP_100289396.1">
    <property type="nucleotide sequence ID" value="NZ_PHHA01000021.1"/>
</dbReference>
<dbReference type="InterPro" id="IPR029063">
    <property type="entry name" value="SAM-dependent_MTases_sf"/>
</dbReference>
<dbReference type="GO" id="GO:0003677">
    <property type="term" value="F:DNA binding"/>
    <property type="evidence" value="ECO:0007669"/>
    <property type="project" value="InterPro"/>
</dbReference>
<evidence type="ECO:0000259" key="8">
    <source>
        <dbReference type="Pfam" id="PF02384"/>
    </source>
</evidence>
<name>A0A2M8S116_9PAST</name>
<evidence type="ECO:0000256" key="5">
    <source>
        <dbReference type="ARBA" id="ARBA00022691"/>
    </source>
</evidence>